<accession>A0A0P1NUX0</accession>
<accession>A0A0P1MIK3</accession>
<dbReference type="RefSeq" id="WP_047133219.1">
    <property type="nucleotide sequence ID" value="NZ_CZVI01000066.1"/>
</dbReference>
<accession>A0A0P1L7F6</accession>
<dbReference type="AlphaFoldDB" id="A0A0P1L7F6"/>
<protein>
    <recommendedName>
        <fullName evidence="5">DUF3575 domain-containing protein</fullName>
    </recommendedName>
</protein>
<organism evidence="2 3">
    <name type="scientific">Candidatus Kryptonium thompsonii</name>
    <dbReference type="NCBI Taxonomy" id="1633631"/>
    <lineage>
        <taxon>Bacteria</taxon>
        <taxon>Pseudomonadati</taxon>
        <taxon>Candidatus Kryptoniota</taxon>
        <taxon>Candidatus Kryptonium</taxon>
    </lineage>
</organism>
<name>A0A0P1L7F6_9BACT</name>
<keyword evidence="4" id="KW-1185">Reference proteome</keyword>
<accession>A0A0P1M9M5</accession>
<reference evidence="2 3" key="2">
    <citation type="submission" date="2015-11" db="EMBL/GenBank/DDBJ databases">
        <authorList>
            <person name="Zhang Y."/>
            <person name="Guo Z."/>
        </authorList>
    </citation>
    <scope>NUCLEOTIDE SEQUENCE [LARGE SCALE GENOMIC DNA]</scope>
    <source>
        <strain evidence="2">JGI-4</strain>
    </source>
</reference>
<evidence type="ECO:0000313" key="4">
    <source>
        <dbReference type="Proteomes" id="UP000182200"/>
    </source>
</evidence>
<accession>A0A0N7MPM2</accession>
<accession>A0A0P1LGV8</accession>
<dbReference type="EMBL" id="FAOP01000007">
    <property type="protein sequence ID" value="CUU07564.1"/>
    <property type="molecule type" value="Genomic_DNA"/>
</dbReference>
<gene>
    <name evidence="2" type="ORF">JGI4_01827</name>
    <name evidence="1" type="ORF">JGI8_02128</name>
</gene>
<accession>A0A0P1MWU9</accession>
<accession>A0A0N7MPL8</accession>
<evidence type="ECO:0000313" key="3">
    <source>
        <dbReference type="Proteomes" id="UP000182011"/>
    </source>
</evidence>
<dbReference type="EMBL" id="CZVI01000066">
    <property type="protein sequence ID" value="CUS95232.1"/>
    <property type="molecule type" value="Genomic_DNA"/>
</dbReference>
<dbReference type="Proteomes" id="UP000182200">
    <property type="component" value="Unassembled WGS sequence"/>
</dbReference>
<evidence type="ECO:0000313" key="2">
    <source>
        <dbReference type="EMBL" id="CUU07564.1"/>
    </source>
</evidence>
<sequence length="185" mass="20212">MRNQFSFLVVVVVLMAGILTVVTPASGQNPQRVVSVNPVGLIFGIADVEYQQNIDKSSAWAVEALYWGHKIVDWSWSAVGAGGSYRKWFFSFKGENPTAPEGGYWSVGVDALFLSATYASERASSFTFGPRGGVGYRWLLGSKKNFSISVGIEVMYYFGSIEILGVKMPYTGIGYSTPLSIGYAW</sequence>
<reference evidence="1 4" key="1">
    <citation type="submission" date="2015-11" db="EMBL/GenBank/DDBJ databases">
        <authorList>
            <person name="Varghese N."/>
        </authorList>
    </citation>
    <scope>NUCLEOTIDE SEQUENCE [LARGE SCALE GENOMIC DNA]</scope>
    <source>
        <strain evidence="1 4">JGI-8</strain>
    </source>
</reference>
<evidence type="ECO:0000313" key="1">
    <source>
        <dbReference type="EMBL" id="CUS95232.1"/>
    </source>
</evidence>
<evidence type="ECO:0008006" key="5">
    <source>
        <dbReference type="Google" id="ProtNLM"/>
    </source>
</evidence>
<accession>A0A0P1MK78</accession>
<dbReference type="Proteomes" id="UP000182011">
    <property type="component" value="Unassembled WGS sequence"/>
</dbReference>
<accession>A0A0S4N8M9</accession>
<proteinExistence type="predicted"/>